<dbReference type="Pfam" id="PF13350">
    <property type="entry name" value="Y_phosphatase3"/>
    <property type="match status" value="1"/>
</dbReference>
<dbReference type="PANTHER" id="PTHR31126">
    <property type="entry name" value="TYROSINE-PROTEIN PHOSPHATASE"/>
    <property type="match status" value="1"/>
</dbReference>
<dbReference type="AlphaFoldDB" id="A0A7K0CBL5"/>
<feature type="region of interest" description="Disordered" evidence="2">
    <location>
        <begin position="1"/>
        <end position="29"/>
    </location>
</feature>
<dbReference type="Proteomes" id="UP000466345">
    <property type="component" value="Unassembled WGS sequence"/>
</dbReference>
<feature type="domain" description="Tyrosine specific protein phosphatases" evidence="3">
    <location>
        <begin position="134"/>
        <end position="203"/>
    </location>
</feature>
<accession>A0A7K0CBL5</accession>
<name>A0A7K0CBL5_9ACTN</name>
<dbReference type="GO" id="GO:0004721">
    <property type="term" value="F:phosphoprotein phosphatase activity"/>
    <property type="evidence" value="ECO:0007669"/>
    <property type="project" value="InterPro"/>
</dbReference>
<evidence type="ECO:0000256" key="1">
    <source>
        <dbReference type="ARBA" id="ARBA00009580"/>
    </source>
</evidence>
<evidence type="ECO:0000313" key="4">
    <source>
        <dbReference type="EMBL" id="MQY10512.1"/>
    </source>
</evidence>
<organism evidence="4 5">
    <name type="scientific">Streptomyces smaragdinus</name>
    <dbReference type="NCBI Taxonomy" id="2585196"/>
    <lineage>
        <taxon>Bacteria</taxon>
        <taxon>Bacillati</taxon>
        <taxon>Actinomycetota</taxon>
        <taxon>Actinomycetes</taxon>
        <taxon>Kitasatosporales</taxon>
        <taxon>Streptomycetaceae</taxon>
        <taxon>Streptomyces</taxon>
    </lineage>
</organism>
<evidence type="ECO:0000256" key="2">
    <source>
        <dbReference type="SAM" id="MobiDB-lite"/>
    </source>
</evidence>
<dbReference type="InterPro" id="IPR026893">
    <property type="entry name" value="Tyr/Ser_Pase_IphP-type"/>
</dbReference>
<dbReference type="Gene3D" id="3.90.190.10">
    <property type="entry name" value="Protein tyrosine phosphatase superfamily"/>
    <property type="match status" value="1"/>
</dbReference>
<dbReference type="PANTHER" id="PTHR31126:SF1">
    <property type="entry name" value="TYROSINE SPECIFIC PROTEIN PHOSPHATASES DOMAIN-CONTAINING PROTEIN"/>
    <property type="match status" value="1"/>
</dbReference>
<dbReference type="InterPro" id="IPR000387">
    <property type="entry name" value="Tyr_Pase_dom"/>
</dbReference>
<proteinExistence type="inferred from homology"/>
<keyword evidence="5" id="KW-1185">Reference proteome</keyword>
<comment type="similarity">
    <text evidence="1">Belongs to the protein-tyrosine phosphatase family.</text>
</comment>
<evidence type="ECO:0000259" key="3">
    <source>
        <dbReference type="PROSITE" id="PS50056"/>
    </source>
</evidence>
<dbReference type="PROSITE" id="PS50056">
    <property type="entry name" value="TYR_PHOSPHATASE_2"/>
    <property type="match status" value="1"/>
</dbReference>
<reference evidence="4 5" key="1">
    <citation type="submission" date="2019-10" db="EMBL/GenBank/DDBJ databases">
        <title>Streptomyces smaragdinus sp. nov. and Streptomyces fabii sp. nov., isolated from the gut of fungus growing-termite Macrotermes natalensis.</title>
        <authorList>
            <person name="Schwitalla J."/>
            <person name="Benndorf R."/>
            <person name="Martin K."/>
            <person name="De Beer W."/>
            <person name="Kaster A.-K."/>
            <person name="Vollmers J."/>
            <person name="Poulsen M."/>
            <person name="Beemelmanns C."/>
        </authorList>
    </citation>
    <scope>NUCLEOTIDE SEQUENCE [LARGE SCALE GENOMIC DNA]</scope>
    <source>
        <strain evidence="4 5">RB5</strain>
    </source>
</reference>
<dbReference type="EMBL" id="WEGJ01000001">
    <property type="protein sequence ID" value="MQY10512.1"/>
    <property type="molecule type" value="Genomic_DNA"/>
</dbReference>
<gene>
    <name evidence="4" type="ORF">SRB5_06200</name>
</gene>
<protein>
    <recommendedName>
        <fullName evidence="3">Tyrosine specific protein phosphatases domain-containing protein</fullName>
    </recommendedName>
</protein>
<comment type="caution">
    <text evidence="4">The sequence shown here is derived from an EMBL/GenBank/DDBJ whole genome shotgun (WGS) entry which is preliminary data.</text>
</comment>
<dbReference type="OrthoDB" id="1188001at2"/>
<evidence type="ECO:0000313" key="5">
    <source>
        <dbReference type="Proteomes" id="UP000466345"/>
    </source>
</evidence>
<sequence length="262" mass="28670">MTQTTEPELTGVRNFRDVGGLPTADGRQTRTGVLYRSGHLAHATPEDTAFLASLGLHTIFDFRNAADIALEGPDVSLPGVRNLNVPLDDPADGKEFWRLVRHGDLSTLNEMLGDGRAAARMEATYRGLVATRTADQSRVLRTLANDAVPSLMHCAAGKDRAGMTIAVTLLALGVEREAIEADYLESNAKHRRYRMHRAKDAAEGMSPEVVALLSPLFEARTAYLAAAFDQMELTWGSPENYLTEGLGLDEPTRTRLREKLLV</sequence>
<dbReference type="SUPFAM" id="SSF52799">
    <property type="entry name" value="(Phosphotyrosine protein) phosphatases II"/>
    <property type="match status" value="1"/>
</dbReference>
<dbReference type="InterPro" id="IPR029021">
    <property type="entry name" value="Prot-tyrosine_phosphatase-like"/>
</dbReference>
<dbReference type="RefSeq" id="WP_153449773.1">
    <property type="nucleotide sequence ID" value="NZ_WEGJ01000001.1"/>
</dbReference>